<evidence type="ECO:0000313" key="3">
    <source>
        <dbReference type="EMBL" id="PWL07743.1"/>
    </source>
</evidence>
<feature type="coiled-coil region" evidence="1">
    <location>
        <begin position="1"/>
        <end position="42"/>
    </location>
</feature>
<comment type="caution">
    <text evidence="2">The sequence shown here is derived from an EMBL/GenBank/DDBJ whole genome shotgun (WGS) entry which is preliminary data.</text>
</comment>
<name>A0A2A2HFD5_9EURY</name>
<evidence type="ECO:0000256" key="1">
    <source>
        <dbReference type="SAM" id="Coils"/>
    </source>
</evidence>
<sequence>MNKQEYENKMAEEELKKTIKEFEEAEEEKENENKEILNEIEDLPDLEEYIKSEGYLRSGKDNRIPLKIDINGTPVRVYIRPLTSQEYYTLQRKGTASKESLDLLACQEVCTDSKGKKISPIILDQLPAGVILSISTAITAASGIQTDEIDMTEVVKDFLRD</sequence>
<gene>
    <name evidence="2" type="ORF">ASJ82_01180</name>
    <name evidence="3" type="ORF">MSCUN_12740</name>
</gene>
<keyword evidence="1" id="KW-0175">Coiled coil</keyword>
<reference evidence="3 5" key="1">
    <citation type="submission" date="2016-04" db="EMBL/GenBank/DDBJ databases">
        <title>Genome sequence of Methanosphaera cuniculi DSM 4103.</title>
        <authorList>
            <person name="Poehlein A."/>
            <person name="Seedorf H."/>
            <person name="Daniel R."/>
        </authorList>
    </citation>
    <scope>NUCLEOTIDE SEQUENCE [LARGE SCALE GENOMIC DNA]</scope>
    <source>
        <strain evidence="3 5">DSM 4103</strain>
    </source>
</reference>
<proteinExistence type="predicted"/>
<dbReference type="RefSeq" id="WP_095608007.1">
    <property type="nucleotide sequence ID" value="NZ_LMVN01000002.1"/>
</dbReference>
<reference evidence="2 4" key="2">
    <citation type="journal article" date="2017" name="BMC Genomics">
        <title>Genomic analysis of methanogenic archaea reveals a shift towards energy conservation.</title>
        <authorList>
            <person name="Gilmore S.P."/>
            <person name="Henske J.K."/>
            <person name="Sexton J.A."/>
            <person name="Solomon K.V."/>
            <person name="Seppala S."/>
            <person name="Yoo J.I."/>
            <person name="Huyett L.M."/>
            <person name="Pressman A."/>
            <person name="Cogan J.Z."/>
            <person name="Kivenson V."/>
            <person name="Peng X."/>
            <person name="Tan Y."/>
            <person name="Valentine D.L."/>
            <person name="O'Malley M.A."/>
        </authorList>
    </citation>
    <scope>NUCLEOTIDE SEQUENCE [LARGE SCALE GENOMIC DNA]</scope>
    <source>
        <strain evidence="2 4">1R-7</strain>
    </source>
</reference>
<dbReference type="Proteomes" id="UP000246004">
    <property type="component" value="Unassembled WGS sequence"/>
</dbReference>
<accession>A0A2A2HFD5</accession>
<keyword evidence="4" id="KW-1185">Reference proteome</keyword>
<dbReference type="EMBL" id="LMVN01000002">
    <property type="protein sequence ID" value="PAV08107.1"/>
    <property type="molecule type" value="Genomic_DNA"/>
</dbReference>
<evidence type="ECO:0000313" key="2">
    <source>
        <dbReference type="EMBL" id="PAV08107.1"/>
    </source>
</evidence>
<organism evidence="2 4">
    <name type="scientific">Methanosphaera cuniculi</name>
    <dbReference type="NCBI Taxonomy" id="1077256"/>
    <lineage>
        <taxon>Archaea</taxon>
        <taxon>Methanobacteriati</taxon>
        <taxon>Methanobacteriota</taxon>
        <taxon>Methanomada group</taxon>
        <taxon>Methanobacteria</taxon>
        <taxon>Methanobacteriales</taxon>
        <taxon>Methanobacteriaceae</taxon>
        <taxon>Methanosphaera</taxon>
    </lineage>
</organism>
<dbReference type="AlphaFoldDB" id="A0A2A2HFD5"/>
<dbReference type="Proteomes" id="UP000217528">
    <property type="component" value="Unassembled WGS sequence"/>
</dbReference>
<evidence type="ECO:0000313" key="4">
    <source>
        <dbReference type="Proteomes" id="UP000217528"/>
    </source>
</evidence>
<evidence type="ECO:0000313" key="5">
    <source>
        <dbReference type="Proteomes" id="UP000246004"/>
    </source>
</evidence>
<dbReference type="EMBL" id="LWMS01000044">
    <property type="protein sequence ID" value="PWL07743.1"/>
    <property type="molecule type" value="Genomic_DNA"/>
</dbReference>
<protein>
    <submittedName>
        <fullName evidence="2">Uncharacterized protein</fullName>
    </submittedName>
</protein>